<accession>A0A5B7X3P2</accession>
<reference evidence="1 2" key="1">
    <citation type="submission" date="2019-06" db="EMBL/GenBank/DDBJ databases">
        <title>Complete genome sequence of Antarcticibacterium flavum KCTC 52984T from an Antarctic marine sediment.</title>
        <authorList>
            <person name="Lee Y.M."/>
            <person name="Shin S.C."/>
        </authorList>
    </citation>
    <scope>NUCLEOTIDE SEQUENCE [LARGE SCALE GENOMIC DNA]</scope>
    <source>
        <strain evidence="1 2">KCTC 52984</strain>
    </source>
</reference>
<dbReference type="RefSeq" id="WP_139065911.1">
    <property type="nucleotide sequence ID" value="NZ_CP040812.1"/>
</dbReference>
<protein>
    <submittedName>
        <fullName evidence="1">Uncharacterized protein</fullName>
    </submittedName>
</protein>
<organism evidence="1 2">
    <name type="scientific">Antarcticibacterium flavum</name>
    <dbReference type="NCBI Taxonomy" id="2058175"/>
    <lineage>
        <taxon>Bacteria</taxon>
        <taxon>Pseudomonadati</taxon>
        <taxon>Bacteroidota</taxon>
        <taxon>Flavobacteriia</taxon>
        <taxon>Flavobacteriales</taxon>
        <taxon>Flavobacteriaceae</taxon>
        <taxon>Antarcticibacterium</taxon>
    </lineage>
</organism>
<evidence type="ECO:0000313" key="1">
    <source>
        <dbReference type="EMBL" id="QCY69342.1"/>
    </source>
</evidence>
<keyword evidence="2" id="KW-1185">Reference proteome</keyword>
<name>A0A5B7X3P2_9FLAO</name>
<dbReference type="OrthoDB" id="1450227at2"/>
<proteinExistence type="predicted"/>
<dbReference type="EMBL" id="CP040812">
    <property type="protein sequence ID" value="QCY69342.1"/>
    <property type="molecule type" value="Genomic_DNA"/>
</dbReference>
<evidence type="ECO:0000313" key="2">
    <source>
        <dbReference type="Proteomes" id="UP000309016"/>
    </source>
</evidence>
<dbReference type="Proteomes" id="UP000309016">
    <property type="component" value="Chromosome"/>
</dbReference>
<dbReference type="AlphaFoldDB" id="A0A5B7X3P2"/>
<gene>
    <name evidence="1" type="ORF">FHG64_08015</name>
</gene>
<sequence>MQTISKFIKNPNYDLTFTVGECDRTENMCTNWENVDTTGEVFIKIEDTNQNPINFAAGFLHEGIHAEIFRFVNEHHTGDVDPDDMPLLFEYFQLYAGTAYADNIDHIYMTIFYIKPIAEALWEMDNLQYPLNYYKTFAWDGLRNYDPNNSLGITDEEYSQYRNEITSNFNIKCDEQ</sequence>
<dbReference type="KEGG" id="afla:FHG64_08015"/>